<dbReference type="RefSeq" id="WP_049037464.1">
    <property type="nucleotide sequence ID" value="NZ_CP014339.1"/>
</dbReference>
<reference evidence="2" key="2">
    <citation type="submission" date="2016-06" db="EMBL/GenBank/DDBJ databases">
        <authorList>
            <person name="Nicholson A.C."/>
        </authorList>
    </citation>
    <scope>NUCLEOTIDE SEQUENCE [LARGE SCALE GENOMIC DNA]</scope>
    <source>
        <strain evidence="2">E6809</strain>
    </source>
</reference>
<evidence type="ECO:0000313" key="5">
    <source>
        <dbReference type="Proteomes" id="UP000254876"/>
    </source>
</evidence>
<evidence type="ECO:0000313" key="2">
    <source>
        <dbReference type="EMBL" id="OPB49232.1"/>
    </source>
</evidence>
<reference evidence="1 4" key="1">
    <citation type="submission" date="2016-02" db="EMBL/GenBank/DDBJ databases">
        <authorList>
            <person name="Nicholson A.C."/>
            <person name="Humrighouse B.W."/>
            <person name="Loparev V."/>
            <person name="Emery B."/>
            <person name="Graziano J."/>
            <person name="McQuiston J.R."/>
        </authorList>
    </citation>
    <scope>NUCLEOTIDE SEQUENCE [LARGE SCALE GENOMIC DNA]</scope>
    <source>
        <strain evidence="1 4">E6809</strain>
    </source>
</reference>
<dbReference type="Proteomes" id="UP000254876">
    <property type="component" value="Unassembled WGS sequence"/>
</dbReference>
<dbReference type="AlphaFoldDB" id="A0A1T3E265"/>
<proteinExistence type="predicted"/>
<protein>
    <recommendedName>
        <fullName evidence="6">Zf-HC2 domain-containing protein</fullName>
    </recommendedName>
</protein>
<name>A0A1T3E265_9FLAO</name>
<dbReference type="Proteomes" id="UP000189738">
    <property type="component" value="Chromosome"/>
</dbReference>
<organism evidence="2">
    <name type="scientific">Elizabethkingia anophelis</name>
    <dbReference type="NCBI Taxonomy" id="1117645"/>
    <lineage>
        <taxon>Bacteria</taxon>
        <taxon>Pseudomonadati</taxon>
        <taxon>Bacteroidota</taxon>
        <taxon>Flavobacteriia</taxon>
        <taxon>Flavobacteriales</taxon>
        <taxon>Weeksellaceae</taxon>
        <taxon>Elizabethkingia</taxon>
    </lineage>
</organism>
<gene>
    <name evidence="1" type="ORF">AYC66_08275</name>
    <name evidence="2" type="ORF">BAY09_00410</name>
    <name evidence="3" type="ORF">NCTC10588_02844</name>
</gene>
<sequence>MSTLKKILHILILPCSKATFLIEKRMHSPLTFSEKTQLNAHLILCKWCMAYEKKAQFLHQALQNMVRKKEPEASIYNIDNKQLKEEVLKKIKK</sequence>
<dbReference type="EMBL" id="UFYD01000001">
    <property type="protein sequence ID" value="STD08460.1"/>
    <property type="molecule type" value="Genomic_DNA"/>
</dbReference>
<evidence type="ECO:0000313" key="3">
    <source>
        <dbReference type="EMBL" id="STD08460.1"/>
    </source>
</evidence>
<reference evidence="3 5" key="3">
    <citation type="submission" date="2018-06" db="EMBL/GenBank/DDBJ databases">
        <authorList>
            <consortium name="Pathogen Informatics"/>
            <person name="Doyle S."/>
        </authorList>
    </citation>
    <scope>NUCLEOTIDE SEQUENCE [LARGE SCALE GENOMIC DNA]</scope>
    <source>
        <strain evidence="3 5">NCTC10588</strain>
    </source>
</reference>
<evidence type="ECO:0000313" key="1">
    <source>
        <dbReference type="EMBL" id="AQX50669.1"/>
    </source>
</evidence>
<accession>A0A1T3E265</accession>
<dbReference type="EMBL" id="CP014339">
    <property type="protein sequence ID" value="AQX50669.1"/>
    <property type="molecule type" value="Genomic_DNA"/>
</dbReference>
<evidence type="ECO:0000313" key="4">
    <source>
        <dbReference type="Proteomes" id="UP000189738"/>
    </source>
</evidence>
<dbReference type="EMBL" id="MAHS01000009">
    <property type="protein sequence ID" value="OPB49232.1"/>
    <property type="molecule type" value="Genomic_DNA"/>
</dbReference>
<evidence type="ECO:0008006" key="6">
    <source>
        <dbReference type="Google" id="ProtNLM"/>
    </source>
</evidence>